<evidence type="ECO:0000313" key="1">
    <source>
        <dbReference type="EMBL" id="TCD61784.1"/>
    </source>
</evidence>
<keyword evidence="2" id="KW-1185">Reference proteome</keyword>
<protein>
    <submittedName>
        <fullName evidence="1">Uncharacterized protein</fullName>
    </submittedName>
</protein>
<gene>
    <name evidence="1" type="ORF">EIP91_007938</name>
</gene>
<reference evidence="1 2" key="1">
    <citation type="submission" date="2018-11" db="EMBL/GenBank/DDBJ databases">
        <title>Genome assembly of Steccherinum ochraceum LE-BIN_3174, the white-rot fungus of the Steccherinaceae family (The Residual Polyporoid clade, Polyporales, Basidiomycota).</title>
        <authorList>
            <person name="Fedorova T.V."/>
            <person name="Glazunova O.A."/>
            <person name="Landesman E.O."/>
            <person name="Moiseenko K.V."/>
            <person name="Psurtseva N.V."/>
            <person name="Savinova O.S."/>
            <person name="Shakhova N.V."/>
            <person name="Tyazhelova T.V."/>
            <person name="Vasina D.V."/>
        </authorList>
    </citation>
    <scope>NUCLEOTIDE SEQUENCE [LARGE SCALE GENOMIC DNA]</scope>
    <source>
        <strain evidence="1 2">LE-BIN_3174</strain>
    </source>
</reference>
<dbReference type="AlphaFoldDB" id="A0A4R0RHI1"/>
<feature type="non-terminal residue" evidence="1">
    <location>
        <position position="137"/>
    </location>
</feature>
<comment type="caution">
    <text evidence="1">The sequence shown here is derived from an EMBL/GenBank/DDBJ whole genome shotgun (WGS) entry which is preliminary data.</text>
</comment>
<accession>A0A4R0RHI1</accession>
<dbReference type="Proteomes" id="UP000292702">
    <property type="component" value="Unassembled WGS sequence"/>
</dbReference>
<organism evidence="1 2">
    <name type="scientific">Steccherinum ochraceum</name>
    <dbReference type="NCBI Taxonomy" id="92696"/>
    <lineage>
        <taxon>Eukaryota</taxon>
        <taxon>Fungi</taxon>
        <taxon>Dikarya</taxon>
        <taxon>Basidiomycota</taxon>
        <taxon>Agaricomycotina</taxon>
        <taxon>Agaricomycetes</taxon>
        <taxon>Polyporales</taxon>
        <taxon>Steccherinaceae</taxon>
        <taxon>Steccherinum</taxon>
    </lineage>
</organism>
<proteinExistence type="predicted"/>
<dbReference type="EMBL" id="RWJN01000430">
    <property type="protein sequence ID" value="TCD61784.1"/>
    <property type="molecule type" value="Genomic_DNA"/>
</dbReference>
<sequence length="137" mass="15543">MSSLDLHLNIVLYGSTASDSVPRDVRFDDPAQRHTTITLNHRIPQDILAFRTEDPYVYQASVLRWVQHLIAEHLAEDIKHSAAWCCQFCNRPAREVEIRMRPGGDARNPTPDYVEVEAYLLCRLSVPGSCALKLRAA</sequence>
<evidence type="ECO:0000313" key="2">
    <source>
        <dbReference type="Proteomes" id="UP000292702"/>
    </source>
</evidence>
<name>A0A4R0RHI1_9APHY</name>